<feature type="compositionally biased region" description="Acidic residues" evidence="1">
    <location>
        <begin position="501"/>
        <end position="525"/>
    </location>
</feature>
<feature type="compositionally biased region" description="Low complexity" evidence="1">
    <location>
        <begin position="209"/>
        <end position="219"/>
    </location>
</feature>
<dbReference type="Pfam" id="PF04155">
    <property type="entry name" value="Ground-like"/>
    <property type="match status" value="1"/>
</dbReference>
<feature type="compositionally biased region" description="Low complexity" evidence="1">
    <location>
        <begin position="62"/>
        <end position="126"/>
    </location>
</feature>
<name>A0A914MIJ1_MELIC</name>
<dbReference type="PANTHER" id="PTHR31967:SF20">
    <property type="entry name" value="GROUND-LIKE DOMAIN-CONTAINING PROTEIN"/>
    <property type="match status" value="1"/>
</dbReference>
<reference evidence="4" key="1">
    <citation type="submission" date="2022-11" db="UniProtKB">
        <authorList>
            <consortium name="WormBaseParasite"/>
        </authorList>
    </citation>
    <scope>IDENTIFICATION</scope>
</reference>
<feature type="compositionally biased region" description="Low complexity" evidence="1">
    <location>
        <begin position="551"/>
        <end position="562"/>
    </location>
</feature>
<dbReference type="InterPro" id="IPR007284">
    <property type="entry name" value="Ground-like_dom"/>
</dbReference>
<feature type="compositionally biased region" description="Pro residues" evidence="1">
    <location>
        <begin position="190"/>
        <end position="208"/>
    </location>
</feature>
<dbReference type="Proteomes" id="UP000887563">
    <property type="component" value="Unplaced"/>
</dbReference>
<feature type="domain" description="Ground-like" evidence="2">
    <location>
        <begin position="262"/>
        <end position="346"/>
    </location>
</feature>
<evidence type="ECO:0000313" key="4">
    <source>
        <dbReference type="WBParaSite" id="Minc3s01792g26339"/>
    </source>
</evidence>
<proteinExistence type="predicted"/>
<organism evidence="3 4">
    <name type="scientific">Meloidogyne incognita</name>
    <name type="common">Southern root-knot nematode worm</name>
    <name type="synonym">Oxyuris incognita</name>
    <dbReference type="NCBI Taxonomy" id="6306"/>
    <lineage>
        <taxon>Eukaryota</taxon>
        <taxon>Metazoa</taxon>
        <taxon>Ecdysozoa</taxon>
        <taxon>Nematoda</taxon>
        <taxon>Chromadorea</taxon>
        <taxon>Rhabditida</taxon>
        <taxon>Tylenchina</taxon>
        <taxon>Tylenchomorpha</taxon>
        <taxon>Tylenchoidea</taxon>
        <taxon>Meloidogynidae</taxon>
        <taxon>Meloidogyninae</taxon>
        <taxon>Meloidogyne</taxon>
        <taxon>Meloidogyne incognita group</taxon>
    </lineage>
</organism>
<feature type="region of interest" description="Disordered" evidence="1">
    <location>
        <begin position="495"/>
        <end position="575"/>
    </location>
</feature>
<feature type="region of interest" description="Disordered" evidence="1">
    <location>
        <begin position="185"/>
        <end position="249"/>
    </location>
</feature>
<evidence type="ECO:0000313" key="3">
    <source>
        <dbReference type="Proteomes" id="UP000887563"/>
    </source>
</evidence>
<protein>
    <submittedName>
        <fullName evidence="4">Ground-like domain-containing protein</fullName>
    </submittedName>
</protein>
<dbReference type="WBParaSite" id="Minc3s01792g26339">
    <property type="protein sequence ID" value="Minc3s01792g26339"/>
    <property type="gene ID" value="Minc3s01792g26339"/>
</dbReference>
<sequence>MEFLNRKIIQLHLGGQRLHHLHQPRQHRRPRQLQILTSNQYNLNNLSNSTSNRFKNNFYQSPSQNLNNNHNNFSLNHNLNSNHNHSPNRNLSPSLNPSHNLSLNHSLSHNRSPSRNPSRSLNPNLSQKHSHSRHRPENHLQTSILLTINLLTKSHFHIRLKNSHSVIFIEYKEKFSSFSEPPFLAQEQQVPPPVQPPPSQQAPPPVQPPSAQQTPAQSSSPPPQTSMPLPTTTAQTSTRTQSPEFGNIRYPLPECYTNDDKMMCCNSKLEDVMRDAYKELLQEKGEDIFHRSNLQKITNRVQALTEAKFNTTFEVITAISDFASKSHFWSNHICKIHRDGRYILVYATPKHGRVHYKIGGGSQNEKEDVCLKKEKTSKEEGYNNLVEPSPLYSTPSISPVSYEIHSVNEDIYGGGGKEILNNFSTTFGYTNFERTSTEGYSPSISPLNYKFSTKTIKTEEEEELITTTTSSSYKIKNQKIKEGFIVNPVKHSNTLTKSVSEEAESEESKEEEKEEGESKEEEKEESLEQKNNLSEEESNIDEDHEAEIQGNKKNNGNNNSSSALNMTSVFRKRQH</sequence>
<evidence type="ECO:0000256" key="1">
    <source>
        <dbReference type="SAM" id="MobiDB-lite"/>
    </source>
</evidence>
<evidence type="ECO:0000259" key="2">
    <source>
        <dbReference type="Pfam" id="PF04155"/>
    </source>
</evidence>
<keyword evidence="3" id="KW-1185">Reference proteome</keyword>
<feature type="compositionally biased region" description="Acidic residues" evidence="1">
    <location>
        <begin position="534"/>
        <end position="545"/>
    </location>
</feature>
<accession>A0A914MIJ1</accession>
<feature type="compositionally biased region" description="Low complexity" evidence="1">
    <location>
        <begin position="231"/>
        <end position="242"/>
    </location>
</feature>
<dbReference type="AlphaFoldDB" id="A0A914MIJ1"/>
<dbReference type="PANTHER" id="PTHR31967">
    <property type="entry name" value="GROUNDHOG (HEDGEHOG-LIKE FAMILY)-RELATED"/>
    <property type="match status" value="1"/>
</dbReference>
<feature type="region of interest" description="Disordered" evidence="1">
    <location>
        <begin position="62"/>
        <end position="138"/>
    </location>
</feature>